<dbReference type="InterPro" id="IPR036864">
    <property type="entry name" value="Zn2-C6_fun-type_DNA-bd_sf"/>
</dbReference>
<evidence type="ECO:0008006" key="4">
    <source>
        <dbReference type="Google" id="ProtNLM"/>
    </source>
</evidence>
<feature type="compositionally biased region" description="Low complexity" evidence="1">
    <location>
        <begin position="214"/>
        <end position="240"/>
    </location>
</feature>
<dbReference type="HOGENOM" id="CLU_051216_0_0_1"/>
<dbReference type="CDD" id="cd00067">
    <property type="entry name" value="GAL4"/>
    <property type="match status" value="1"/>
</dbReference>
<dbReference type="InParanoid" id="H2ASG5"/>
<feature type="compositionally biased region" description="Polar residues" evidence="1">
    <location>
        <begin position="150"/>
        <end position="171"/>
    </location>
</feature>
<accession>H2ASG5</accession>
<name>H2ASG5_KAZAF</name>
<dbReference type="AlphaFoldDB" id="H2ASG5"/>
<feature type="region of interest" description="Disordered" evidence="1">
    <location>
        <begin position="41"/>
        <end position="69"/>
    </location>
</feature>
<sequence length="406" mass="44787">MSITVSNKDQELPPLLLPNLNFIKHKLSHFNINTGSGVTDPFLSSPSSSSSTTNDDHTNNNYPKRPLEANVNESGLDHLAFLATKRPKLLAKGTGDPMANNSNNDLDSNSPINIATITPPPTMPVSASISPSMHSNVPHMINTPPPRPNTALSQNQSQQHTLPQHLQPIPISSSSQNMYMKLDRKMKNQTIPLISLNFNSPVQNLMSINQNRRTASPLSTSSSPSPSLSASFSSNSNTTTKRQRVGPSCDKCRLKKIKCDAKIVILAQDEFIITLFSNKLHYVLTNDDILQNKSTLLKLNISKDTLETIINSNNDNIENTSPNNANNGQLFLVKHIDKLILFKQCLSCCKRKNASNNGINKKNACICLFSKGFTRADINVFSKISARVKNKTIYDIEISDYKESGF</sequence>
<dbReference type="RefSeq" id="XP_003956450.1">
    <property type="nucleotide sequence ID" value="XM_003956401.1"/>
</dbReference>
<evidence type="ECO:0000313" key="3">
    <source>
        <dbReference type="Proteomes" id="UP000005220"/>
    </source>
</evidence>
<dbReference type="EMBL" id="HE650823">
    <property type="protein sequence ID" value="CCF57315.1"/>
    <property type="molecule type" value="Genomic_DNA"/>
</dbReference>
<dbReference type="GO" id="GO:0008270">
    <property type="term" value="F:zinc ion binding"/>
    <property type="evidence" value="ECO:0007669"/>
    <property type="project" value="InterPro"/>
</dbReference>
<dbReference type="SUPFAM" id="SSF57701">
    <property type="entry name" value="Zn2/Cys6 DNA-binding domain"/>
    <property type="match status" value="1"/>
</dbReference>
<evidence type="ECO:0000313" key="2">
    <source>
        <dbReference type="EMBL" id="CCF57315.1"/>
    </source>
</evidence>
<feature type="region of interest" description="Disordered" evidence="1">
    <location>
        <begin position="141"/>
        <end position="171"/>
    </location>
</feature>
<dbReference type="FunCoup" id="H2ASG5">
    <property type="interactions" value="889"/>
</dbReference>
<reference evidence="2 3" key="1">
    <citation type="journal article" date="2011" name="Proc. Natl. Acad. Sci. U.S.A.">
        <title>Evolutionary erosion of yeast sex chromosomes by mating-type switching accidents.</title>
        <authorList>
            <person name="Gordon J.L."/>
            <person name="Armisen D."/>
            <person name="Proux-Wera E."/>
            <person name="Oheigeartaigh S.S."/>
            <person name="Byrne K.P."/>
            <person name="Wolfe K.H."/>
        </authorList>
    </citation>
    <scope>NUCLEOTIDE SEQUENCE [LARGE SCALE GENOMIC DNA]</scope>
    <source>
        <strain evidence="3">ATCC 22294 / BCRC 22015 / CBS 2517 / CECT 1963 / NBRC 1671 / NRRL Y-8276</strain>
    </source>
</reference>
<dbReference type="GO" id="GO:0000981">
    <property type="term" value="F:DNA-binding transcription factor activity, RNA polymerase II-specific"/>
    <property type="evidence" value="ECO:0007669"/>
    <property type="project" value="InterPro"/>
</dbReference>
<feature type="region of interest" description="Disordered" evidence="1">
    <location>
        <begin position="212"/>
        <end position="246"/>
    </location>
</feature>
<dbReference type="eggNOG" id="ENOG502S235">
    <property type="taxonomic scope" value="Eukaryota"/>
</dbReference>
<dbReference type="OrthoDB" id="4036575at2759"/>
<dbReference type="KEGG" id="kaf:KAFR_0C03230"/>
<organism evidence="2 3">
    <name type="scientific">Kazachstania africana (strain ATCC 22294 / BCRC 22015 / CBS 2517 / CECT 1963 / NBRC 1671 / NRRL Y-8276)</name>
    <name type="common">Yeast</name>
    <name type="synonym">Kluyveromyces africanus</name>
    <dbReference type="NCBI Taxonomy" id="1071382"/>
    <lineage>
        <taxon>Eukaryota</taxon>
        <taxon>Fungi</taxon>
        <taxon>Dikarya</taxon>
        <taxon>Ascomycota</taxon>
        <taxon>Saccharomycotina</taxon>
        <taxon>Saccharomycetes</taxon>
        <taxon>Saccharomycetales</taxon>
        <taxon>Saccharomycetaceae</taxon>
        <taxon>Kazachstania</taxon>
    </lineage>
</organism>
<keyword evidence="3" id="KW-1185">Reference proteome</keyword>
<proteinExistence type="predicted"/>
<dbReference type="InterPro" id="IPR001138">
    <property type="entry name" value="Zn2Cys6_DnaBD"/>
</dbReference>
<dbReference type="Proteomes" id="UP000005220">
    <property type="component" value="Chromosome 3"/>
</dbReference>
<protein>
    <recommendedName>
        <fullName evidence="4">Zn(2)-C6 fungal-type domain-containing protein</fullName>
    </recommendedName>
</protein>
<gene>
    <name evidence="2" type="primary">KAFR0C03230</name>
    <name evidence="2" type="ORF">KAFR_0C03230</name>
</gene>
<dbReference type="GeneID" id="13885234"/>
<evidence type="ECO:0000256" key="1">
    <source>
        <dbReference type="SAM" id="MobiDB-lite"/>
    </source>
</evidence>